<dbReference type="InterPro" id="IPR029061">
    <property type="entry name" value="THDP-binding"/>
</dbReference>
<dbReference type="CDD" id="cd07037">
    <property type="entry name" value="TPP_PYR_MenD"/>
    <property type="match status" value="1"/>
</dbReference>
<dbReference type="HAMAP" id="MF_01659">
    <property type="entry name" value="MenD"/>
    <property type="match status" value="1"/>
</dbReference>
<name>A0ABW1RJV8_9LACO</name>
<dbReference type="RefSeq" id="WP_125553177.1">
    <property type="nucleotide sequence ID" value="NZ_JBHSSL010000110.1"/>
</dbReference>
<evidence type="ECO:0000256" key="3">
    <source>
        <dbReference type="ARBA" id="ARBA00022842"/>
    </source>
</evidence>
<dbReference type="PIRSF" id="PIRSF004983">
    <property type="entry name" value="MenD"/>
    <property type="match status" value="1"/>
</dbReference>
<dbReference type="CDD" id="cd02009">
    <property type="entry name" value="TPP_SHCHC_synthase"/>
    <property type="match status" value="1"/>
</dbReference>
<evidence type="ECO:0000256" key="5">
    <source>
        <dbReference type="ARBA" id="ARBA00023211"/>
    </source>
</evidence>
<feature type="domain" description="Thiamine pyrophosphate enzyme N-terminal TPP-binding" evidence="8">
    <location>
        <begin position="12"/>
        <end position="127"/>
    </location>
</feature>
<comment type="pathway">
    <text evidence="6">Quinol/quinone metabolism; 1,4-dihydroxy-2-naphthoate biosynthesis; 1,4-dihydroxy-2-naphthoate from chorismate: step 2/7.</text>
</comment>
<keyword evidence="3 6" id="KW-0460">Magnesium</keyword>
<evidence type="ECO:0000256" key="6">
    <source>
        <dbReference type="HAMAP-Rule" id="MF_01659"/>
    </source>
</evidence>
<evidence type="ECO:0000259" key="7">
    <source>
        <dbReference type="Pfam" id="PF02775"/>
    </source>
</evidence>
<comment type="catalytic activity">
    <reaction evidence="6">
        <text>isochorismate + 2-oxoglutarate + H(+) = 5-enolpyruvoyl-6-hydroxy-2-succinyl-cyclohex-3-ene-1-carboxylate + CO2</text>
        <dbReference type="Rhea" id="RHEA:25593"/>
        <dbReference type="ChEBI" id="CHEBI:15378"/>
        <dbReference type="ChEBI" id="CHEBI:16526"/>
        <dbReference type="ChEBI" id="CHEBI:16810"/>
        <dbReference type="ChEBI" id="CHEBI:29780"/>
        <dbReference type="ChEBI" id="CHEBI:58818"/>
        <dbReference type="EC" id="2.2.1.9"/>
    </reaction>
</comment>
<comment type="caution">
    <text evidence="10">The sequence shown here is derived from an EMBL/GenBank/DDBJ whole genome shotgun (WGS) entry which is preliminary data.</text>
</comment>
<evidence type="ECO:0000259" key="8">
    <source>
        <dbReference type="Pfam" id="PF02776"/>
    </source>
</evidence>
<feature type="domain" description="Thiamine pyrophosphate enzyme TPP-binding" evidence="7">
    <location>
        <begin position="425"/>
        <end position="527"/>
    </location>
</feature>
<reference evidence="11" key="1">
    <citation type="journal article" date="2019" name="Int. J. Syst. Evol. Microbiol.">
        <title>The Global Catalogue of Microorganisms (GCM) 10K type strain sequencing project: providing services to taxonomists for standard genome sequencing and annotation.</title>
        <authorList>
            <consortium name="The Broad Institute Genomics Platform"/>
            <consortium name="The Broad Institute Genome Sequencing Center for Infectious Disease"/>
            <person name="Wu L."/>
            <person name="Ma J."/>
        </authorList>
    </citation>
    <scope>NUCLEOTIDE SEQUENCE [LARGE SCALE GENOMIC DNA]</scope>
    <source>
        <strain evidence="11">CCM 8904</strain>
    </source>
</reference>
<dbReference type="InterPro" id="IPR012001">
    <property type="entry name" value="Thiamin_PyroP_enz_TPP-bd_dom"/>
</dbReference>
<feature type="domain" description="Menaquinone biosynthesis protein MenD middle" evidence="9">
    <location>
        <begin position="217"/>
        <end position="392"/>
    </location>
</feature>
<dbReference type="InterPro" id="IPR032264">
    <property type="entry name" value="MenD_middle"/>
</dbReference>
<accession>A0ABW1RJV8</accession>
<evidence type="ECO:0000256" key="2">
    <source>
        <dbReference type="ARBA" id="ARBA00022723"/>
    </source>
</evidence>
<sequence>MKNETLTLNTHRLISGLVAQGVRHFVISPGSRSTPVAILIAERVKAAANLALYVDVDERSAAFFALGIAKTGQVPVVLLCTSGTAAAEYLPALAEAHLSHIPLIVLTTDRPLELTNIGAPQAIDQTNLYGSQVKQSQRLVLQDDGQTNADFIAFQTQRSVLAALTAPKGPVQFNLPLRKPLLPDLRVTPPAIKALAALPTTAALTPTDLTVIEQQLQGKKVLLIAGPEEVMTYRTALLTLSEKCQWPLLADNLANLRGHGPVISNFDLLFQAESDLPEDLQPDVILRFGGTPVSAPLMQWLSQQTVPQYLIGDQQQLADYSLATSHVLAVDEQLFIEELVAVLPAQRTAYWASWRTYSQRLQASLPTTADLNEITTVQTLDQQLPANSRLFISNSMPIRDVEDFYQGQQVRELYCNRGANGIDGVVSTAAGMATAGGANYLLIGDLALFHDMNGLMMLRRYQLNLTIIVINNNGGGIFSFLPQAAATDYFEDLFGTPQELDLAQVARLYARTYQKVTTITALEQALTNQVQFIEVETQRGKNVQLHRQLISDLQVLLAHD</sequence>
<keyword evidence="2 6" id="KW-0479">Metal-binding</keyword>
<dbReference type="SUPFAM" id="SSF52518">
    <property type="entry name" value="Thiamin diphosphate-binding fold (THDP-binding)"/>
    <property type="match status" value="2"/>
</dbReference>
<dbReference type="Gene3D" id="3.40.50.1220">
    <property type="entry name" value="TPP-binding domain"/>
    <property type="match status" value="1"/>
</dbReference>
<keyword evidence="5 6" id="KW-0464">Manganese</keyword>
<dbReference type="NCBIfam" id="TIGR00173">
    <property type="entry name" value="menD"/>
    <property type="match status" value="1"/>
</dbReference>
<comment type="cofactor">
    <cofactor evidence="6">
        <name>thiamine diphosphate</name>
        <dbReference type="ChEBI" id="CHEBI:58937"/>
    </cofactor>
    <text evidence="6">Binds 1 thiamine pyrophosphate per subunit.</text>
</comment>
<dbReference type="PANTHER" id="PTHR42916">
    <property type="entry name" value="2-SUCCINYL-5-ENOLPYRUVYL-6-HYDROXY-3-CYCLOHEXENE-1-CARBOXYLATE SYNTHASE"/>
    <property type="match status" value="1"/>
</dbReference>
<dbReference type="InterPro" id="IPR011766">
    <property type="entry name" value="TPP_enzyme_TPP-bd"/>
</dbReference>
<evidence type="ECO:0000256" key="4">
    <source>
        <dbReference type="ARBA" id="ARBA00023052"/>
    </source>
</evidence>
<organism evidence="10 11">
    <name type="scientific">Loigolactobacillus jiayinensis</name>
    <dbReference type="NCBI Taxonomy" id="2486016"/>
    <lineage>
        <taxon>Bacteria</taxon>
        <taxon>Bacillati</taxon>
        <taxon>Bacillota</taxon>
        <taxon>Bacilli</taxon>
        <taxon>Lactobacillales</taxon>
        <taxon>Lactobacillaceae</taxon>
        <taxon>Loigolactobacillus</taxon>
    </lineage>
</organism>
<dbReference type="EMBL" id="JBHSSL010000110">
    <property type="protein sequence ID" value="MFC6171444.1"/>
    <property type="molecule type" value="Genomic_DNA"/>
</dbReference>
<dbReference type="Pfam" id="PF16582">
    <property type="entry name" value="TPP_enzyme_M_2"/>
    <property type="match status" value="1"/>
</dbReference>
<comment type="function">
    <text evidence="6">Catalyzes the thiamine diphosphate-dependent decarboxylation of 2-oxoglutarate and the subsequent addition of the resulting succinic semialdehyde-thiamine pyrophosphate anion to isochorismate to yield 2-succinyl-5-enolpyruvyl-6-hydroxy-3-cyclohexene-1-carboxylate (SEPHCHC).</text>
</comment>
<evidence type="ECO:0000256" key="1">
    <source>
        <dbReference type="ARBA" id="ARBA00022679"/>
    </source>
</evidence>
<keyword evidence="4 6" id="KW-0786">Thiamine pyrophosphate</keyword>
<dbReference type="Pfam" id="PF02776">
    <property type="entry name" value="TPP_enzyme_N"/>
    <property type="match status" value="1"/>
</dbReference>
<dbReference type="Gene3D" id="3.40.50.970">
    <property type="match status" value="2"/>
</dbReference>
<keyword evidence="11" id="KW-1185">Reference proteome</keyword>
<comment type="similarity">
    <text evidence="6">Belongs to the TPP enzyme family. MenD subfamily.</text>
</comment>
<protein>
    <recommendedName>
        <fullName evidence="6">2-succinyl-5-enolpyruvyl-6-hydroxy-3-cyclohexene-1-carboxylate synthase</fullName>
        <shortName evidence="6">SEPHCHC synthase</shortName>
        <ecNumber evidence="6">2.2.1.9</ecNumber>
    </recommendedName>
    <alternativeName>
        <fullName evidence="6">Menaquinone biosynthesis protein MenD</fullName>
    </alternativeName>
</protein>
<evidence type="ECO:0000259" key="9">
    <source>
        <dbReference type="Pfam" id="PF16582"/>
    </source>
</evidence>
<comment type="cofactor">
    <cofactor evidence="6">
        <name>Mg(2+)</name>
        <dbReference type="ChEBI" id="CHEBI:18420"/>
    </cofactor>
    <cofactor evidence="6">
        <name>Mn(2+)</name>
        <dbReference type="ChEBI" id="CHEBI:29035"/>
    </cofactor>
</comment>
<dbReference type="InterPro" id="IPR004433">
    <property type="entry name" value="MenaQ_synth_MenD"/>
</dbReference>
<gene>
    <name evidence="6 10" type="primary">menD</name>
    <name evidence="10" type="ORF">ACFQGP_12865</name>
</gene>
<evidence type="ECO:0000313" key="10">
    <source>
        <dbReference type="EMBL" id="MFC6171444.1"/>
    </source>
</evidence>
<evidence type="ECO:0000313" key="11">
    <source>
        <dbReference type="Proteomes" id="UP001596289"/>
    </source>
</evidence>
<keyword evidence="1 6" id="KW-0808">Transferase</keyword>
<keyword evidence="6" id="KW-0474">Menaquinone biosynthesis</keyword>
<comment type="pathway">
    <text evidence="6">Quinol/quinone metabolism; menaquinone biosynthesis.</text>
</comment>
<proteinExistence type="inferred from homology"/>
<dbReference type="Pfam" id="PF02775">
    <property type="entry name" value="TPP_enzyme_C"/>
    <property type="match status" value="1"/>
</dbReference>
<dbReference type="EC" id="2.2.1.9" evidence="6"/>
<comment type="subunit">
    <text evidence="6">Homodimer.</text>
</comment>
<dbReference type="Proteomes" id="UP001596289">
    <property type="component" value="Unassembled WGS sequence"/>
</dbReference>
<dbReference type="GO" id="GO:0070204">
    <property type="term" value="F:2-succinyl-5-enolpyruvyl-6-hydroxy-3-cyclohexene-1-carboxylic-acid synthase activity"/>
    <property type="evidence" value="ECO:0007669"/>
    <property type="project" value="UniProtKB-EC"/>
</dbReference>
<dbReference type="PANTHER" id="PTHR42916:SF1">
    <property type="entry name" value="PROTEIN PHYLLO, CHLOROPLASTIC"/>
    <property type="match status" value="1"/>
</dbReference>